<sequence>MDASVANVDIIISTQLKTDDLGLNNNIFGSQYFNKKLNKAVKGNLPKLSPADQTSGLESFHRAVCHFALKLVHYFHPKKQGNSK</sequence>
<reference evidence="1 2" key="1">
    <citation type="submission" date="2022-12" db="EMBL/GenBank/DDBJ databases">
        <title>Chromosome-level genome of Tegillarca granosa.</title>
        <authorList>
            <person name="Kim J."/>
        </authorList>
    </citation>
    <scope>NUCLEOTIDE SEQUENCE [LARGE SCALE GENOMIC DNA]</scope>
    <source>
        <strain evidence="1">Teg-2019</strain>
        <tissue evidence="1">Adductor muscle</tissue>
    </source>
</reference>
<keyword evidence="2" id="KW-1185">Reference proteome</keyword>
<evidence type="ECO:0000313" key="1">
    <source>
        <dbReference type="EMBL" id="KAJ8306794.1"/>
    </source>
</evidence>
<proteinExistence type="predicted"/>
<dbReference type="EMBL" id="JARBDR010000793">
    <property type="protein sequence ID" value="KAJ8306794.1"/>
    <property type="molecule type" value="Genomic_DNA"/>
</dbReference>
<organism evidence="1 2">
    <name type="scientific">Tegillarca granosa</name>
    <name type="common">Malaysian cockle</name>
    <name type="synonym">Anadara granosa</name>
    <dbReference type="NCBI Taxonomy" id="220873"/>
    <lineage>
        <taxon>Eukaryota</taxon>
        <taxon>Metazoa</taxon>
        <taxon>Spiralia</taxon>
        <taxon>Lophotrochozoa</taxon>
        <taxon>Mollusca</taxon>
        <taxon>Bivalvia</taxon>
        <taxon>Autobranchia</taxon>
        <taxon>Pteriomorphia</taxon>
        <taxon>Arcoida</taxon>
        <taxon>Arcoidea</taxon>
        <taxon>Arcidae</taxon>
        <taxon>Tegillarca</taxon>
    </lineage>
</organism>
<evidence type="ECO:0000313" key="2">
    <source>
        <dbReference type="Proteomes" id="UP001217089"/>
    </source>
</evidence>
<accession>A0ABQ9EP92</accession>
<gene>
    <name evidence="1" type="ORF">KUTeg_014878</name>
</gene>
<name>A0ABQ9EP92_TEGGR</name>
<dbReference type="Proteomes" id="UP001217089">
    <property type="component" value="Unassembled WGS sequence"/>
</dbReference>
<comment type="caution">
    <text evidence="1">The sequence shown here is derived from an EMBL/GenBank/DDBJ whole genome shotgun (WGS) entry which is preliminary data.</text>
</comment>
<protein>
    <submittedName>
        <fullName evidence="1">Uncharacterized protein</fullName>
    </submittedName>
</protein>